<gene>
    <name evidence="3" type="ORF">GOOTI_065_00650</name>
</gene>
<dbReference type="AlphaFoldDB" id="H5TJ02"/>
<protein>
    <submittedName>
        <fullName evidence="3">NAD-dependent epimerase/dehydratase family protein</fullName>
    </submittedName>
</protein>
<dbReference type="OrthoDB" id="9774199at2"/>
<proteinExistence type="predicted"/>
<dbReference type="Gene3D" id="3.40.50.720">
    <property type="entry name" value="NAD(P)-binding Rossmann-like Domain"/>
    <property type="match status" value="1"/>
</dbReference>
<keyword evidence="1" id="KW-0472">Membrane</keyword>
<keyword evidence="1" id="KW-1133">Transmembrane helix</keyword>
<sequence length="366" mass="38863">MRLLVTGATGYVGSRLVQALLDEGHGVVVASRSPKRLAQYGWADEVSAVDMDVNDADSVRAALDAASSDGQPVDAIYYLVHGIGQADFADGDRAAARNVAQAARNLGVKRIIYLGGFVPDGDEMSAHLRSRADVGEGLAIDDGAELVWLRAAVILGAGSTSFEILRYLADRFPVIPEPGWMDNPMDPISIRDVIHYLVAAADPSLPAGSYDIAGPDTGVYRSILDEYLRAIRMPRARIPLPSIPTRLAGKVGGIVTPAPASLTEELVTSLRYPMRASEHRIQEFVPAPAGGLTPMREAIRSAVGSPYPRPVSELADLHHLADTDPDWAGGDWLRARRTAVGALVGVVGTAAGVALIGRRILGRLLT</sequence>
<dbReference type="PANTHER" id="PTHR12126">
    <property type="entry name" value="NADH-UBIQUINONE OXIDOREDUCTASE 39 KDA SUBUNIT-RELATED"/>
    <property type="match status" value="1"/>
</dbReference>
<evidence type="ECO:0000313" key="3">
    <source>
        <dbReference type="EMBL" id="GAB33460.1"/>
    </source>
</evidence>
<dbReference type="GO" id="GO:0044877">
    <property type="term" value="F:protein-containing complex binding"/>
    <property type="evidence" value="ECO:0007669"/>
    <property type="project" value="TreeGrafter"/>
</dbReference>
<organism evidence="3 4">
    <name type="scientific">Gordonia otitidis (strain DSM 44809 / CCUG 52243 / JCM 12355 / NBRC 100426 / IFM 10032)</name>
    <dbReference type="NCBI Taxonomy" id="1108044"/>
    <lineage>
        <taxon>Bacteria</taxon>
        <taxon>Bacillati</taxon>
        <taxon>Actinomycetota</taxon>
        <taxon>Actinomycetes</taxon>
        <taxon>Mycobacteriales</taxon>
        <taxon>Gordoniaceae</taxon>
        <taxon>Gordonia</taxon>
    </lineage>
</organism>
<dbReference type="Pfam" id="PF13460">
    <property type="entry name" value="NAD_binding_10"/>
    <property type="match status" value="1"/>
</dbReference>
<evidence type="ECO:0000259" key="2">
    <source>
        <dbReference type="Pfam" id="PF13460"/>
    </source>
</evidence>
<name>H5TJ02_GORO1</name>
<evidence type="ECO:0000313" key="4">
    <source>
        <dbReference type="Proteomes" id="UP000005038"/>
    </source>
</evidence>
<feature type="transmembrane region" description="Helical" evidence="1">
    <location>
        <begin position="339"/>
        <end position="357"/>
    </location>
</feature>
<dbReference type="RefSeq" id="WP_007237712.1">
    <property type="nucleotide sequence ID" value="NZ_BAFB01000065.1"/>
</dbReference>
<dbReference type="InterPro" id="IPR036291">
    <property type="entry name" value="NAD(P)-bd_dom_sf"/>
</dbReference>
<dbReference type="Proteomes" id="UP000005038">
    <property type="component" value="Unassembled WGS sequence"/>
</dbReference>
<evidence type="ECO:0000256" key="1">
    <source>
        <dbReference type="SAM" id="Phobius"/>
    </source>
</evidence>
<accession>H5TJ02</accession>
<keyword evidence="1" id="KW-0812">Transmembrane</keyword>
<dbReference type="InterPro" id="IPR016040">
    <property type="entry name" value="NAD(P)-bd_dom"/>
</dbReference>
<dbReference type="STRING" id="1108044.GOOTI_065_00650"/>
<dbReference type="EMBL" id="BAFB01000065">
    <property type="protein sequence ID" value="GAB33460.1"/>
    <property type="molecule type" value="Genomic_DNA"/>
</dbReference>
<keyword evidence="4" id="KW-1185">Reference proteome</keyword>
<dbReference type="InterPro" id="IPR051207">
    <property type="entry name" value="ComplexI_NDUFA9_subunit"/>
</dbReference>
<reference evidence="3" key="1">
    <citation type="submission" date="2012-02" db="EMBL/GenBank/DDBJ databases">
        <title>Whole genome shotgun sequence of Gordonia otitidis NBRC 100426.</title>
        <authorList>
            <person name="Yoshida I."/>
            <person name="Hosoyama A."/>
            <person name="Tsuchikane K."/>
            <person name="Katsumata H."/>
            <person name="Yamazaki S."/>
            <person name="Fujita N."/>
        </authorList>
    </citation>
    <scope>NUCLEOTIDE SEQUENCE [LARGE SCALE GENOMIC DNA]</scope>
    <source>
        <strain evidence="3">NBRC 100426</strain>
    </source>
</reference>
<dbReference type="SUPFAM" id="SSF51735">
    <property type="entry name" value="NAD(P)-binding Rossmann-fold domains"/>
    <property type="match status" value="1"/>
</dbReference>
<comment type="caution">
    <text evidence="3">The sequence shown here is derived from an EMBL/GenBank/DDBJ whole genome shotgun (WGS) entry which is preliminary data.</text>
</comment>
<feature type="domain" description="NAD(P)-binding" evidence="2">
    <location>
        <begin position="7"/>
        <end position="117"/>
    </location>
</feature>
<dbReference type="PANTHER" id="PTHR12126:SF11">
    <property type="entry name" value="NADH DEHYDROGENASE [UBIQUINONE] 1 ALPHA SUBCOMPLEX SUBUNIT 9, MITOCHONDRIAL"/>
    <property type="match status" value="1"/>
</dbReference>